<feature type="transmembrane region" description="Helical" evidence="2">
    <location>
        <begin position="51"/>
        <end position="72"/>
    </location>
</feature>
<dbReference type="Pfam" id="PF24519">
    <property type="entry name" value="Ig-like_Pom152_1"/>
    <property type="match status" value="1"/>
</dbReference>
<protein>
    <submittedName>
        <fullName evidence="8">Uncharacterized protein</fullName>
    </submittedName>
</protein>
<dbReference type="Proteomes" id="UP000521943">
    <property type="component" value="Unassembled WGS sequence"/>
</dbReference>
<evidence type="ECO:0000313" key="9">
    <source>
        <dbReference type="Proteomes" id="UP000521943"/>
    </source>
</evidence>
<dbReference type="Pfam" id="PF24097">
    <property type="entry name" value="TMD_POM152"/>
    <property type="match status" value="1"/>
</dbReference>
<feature type="domain" description="Nucleoporin POM152 ninth Ig-like" evidence="7">
    <location>
        <begin position="1099"/>
        <end position="1170"/>
    </location>
</feature>
<feature type="domain" description="Nucleoporin POM152 Ig-like" evidence="5">
    <location>
        <begin position="453"/>
        <end position="554"/>
    </location>
</feature>
<dbReference type="EMBL" id="JACGCI010000001">
    <property type="protein sequence ID" value="KAF6766683.1"/>
    <property type="molecule type" value="Genomic_DNA"/>
</dbReference>
<dbReference type="GO" id="GO:0006999">
    <property type="term" value="P:nuclear pore organization"/>
    <property type="evidence" value="ECO:0007669"/>
    <property type="project" value="TreeGrafter"/>
</dbReference>
<dbReference type="InterPro" id="IPR056541">
    <property type="entry name" value="Ig-like_POM152"/>
</dbReference>
<dbReference type="Pfam" id="PF24312">
    <property type="entry name" value="Ig-like_POM152"/>
    <property type="match status" value="2"/>
</dbReference>
<evidence type="ECO:0000259" key="6">
    <source>
        <dbReference type="Pfam" id="PF24519"/>
    </source>
</evidence>
<dbReference type="PANTHER" id="PTHR28206">
    <property type="entry name" value="NUCLEOPORIN POM152"/>
    <property type="match status" value="1"/>
</dbReference>
<dbReference type="Pfam" id="PF23664">
    <property type="entry name" value="Ig_Pom152"/>
    <property type="match status" value="2"/>
</dbReference>
<accession>A0A8H6MEQ5</accession>
<sequence>MSSKSEGSKSLIPETYVDYPSQRLYTISVWLLCQTVKFTDFIRYISYGSDSLSLCGKWLLFDTLFITALAFLRIPRLTYSKPSIALIVLGLGLVDSILFGGISLNGPTRMFGSGPSHDQLASTSSFSLLEYVAPLAILPASWTGGRDGHLLGQHTVRMSPISTAKFNPQSSNFCLSPASKHAWIPVLLNNTEVSALRYTHTHLLPNSDGTVKVDHVDMSGRELKAITNAYQDLLQKTKPSVSGPANEEDEYDEYDDDDEDTSKPHSNLQKSQTILYLRISKPGIINLEHVLDTSNVEARISASEVTVVPCPSVAFLDDTPNQKGPDVQCAGQDTKRELKISVHGVPPLSLRWWKSINGNREPYLVEGIEGEHKGHQHTKDTSAESTSTVAIRRNLEPQTLQIPLTLTFSNPGTYVYGLEEIIDGVGNSLRVGADGFAGSTDEAPTRSFKILTRPAVSFAHCSLERPTSLLIGSEAEVGIRVAEADSLDGPWDITLAYQPFADDPKGKNKPWNKVLQTQGERKDLSLSVGTPGEYTITGVKGKYCTGMVLSPNVCKVVQRPRPSAEIEWKRIHECSGDTGVSASLILRGTPPFQVSYRVQRDKEPPREYSKTFTNSRGEITIQPERSGHYIFTFVKMSDANYRRVDLQGPTIEQIIHPLASADFAESHASNRGRAVISSCSGETIDVDVNLRGTGPWNVDVQVIGPESSDVIHFNNIETQKKKLQIPIPPSIARDGGNFEVNLLNVEDVYKCKRSISVPGVTVNVRRTRPTARFYGSDEERRIAVTENDRASLPLRLTGDGPWRIRYRKADSPEKILTSRLFNPNDFIHVTEEGTYELVDVTDSQCPGIVASEASNYKVDWIPRPTAKLSPETTATYVAYNHSFVLSPVCEGVSDHVDLDLSGRPPFQIMYNIAQGSENGGTRMLDQPTMNSIQPRTRFQLQTTTPGRMFYEVKQIGDSMYPLDKSANAVIPRLQRLLFEQQVARRPSAHFRNRNRMTYCLNDAFVPLDSASMDGVVVLEGTPPFSLTLSVKNVPASHIETMTVEIPSNVWKIDLPSYAFNSIGAHRITIESVTDSSNCAQSALDPLLSSIWVDVAETAAIIPFDHKQDLCVGEVSQFQLEGIPPWTVGYKVNGKSYTKEVKTSPFSLLQQTPGEFTINSIAHQQQMCKAVVTDLRFNVHSLPSAQVGHGKKIYEDIHEGDQAEIVFTLIGEPPFTFTYQRSEPTPKKGGKPGRVLETHTVTRVMTHEYSIFSALEGTWTITSITDKYCRYPPVQPELMEKQKR</sequence>
<keyword evidence="9" id="KW-1185">Reference proteome</keyword>
<dbReference type="InterPro" id="IPR056540">
    <property type="entry name" value="TMD_POM152"/>
</dbReference>
<dbReference type="InterPro" id="IPR037701">
    <property type="entry name" value="Pom152"/>
</dbReference>
<feature type="domain" description="Nucleoporin POM152 Ig-like" evidence="5">
    <location>
        <begin position="768"/>
        <end position="854"/>
    </location>
</feature>
<dbReference type="InterPro" id="IPR056542">
    <property type="entry name" value="Ig-like_POM152_1st"/>
</dbReference>
<organism evidence="8 9">
    <name type="scientific">Ephemerocybe angulata</name>
    <dbReference type="NCBI Taxonomy" id="980116"/>
    <lineage>
        <taxon>Eukaryota</taxon>
        <taxon>Fungi</taxon>
        <taxon>Dikarya</taxon>
        <taxon>Basidiomycota</taxon>
        <taxon>Agaricomycotina</taxon>
        <taxon>Agaricomycetes</taxon>
        <taxon>Agaricomycetidae</taxon>
        <taxon>Agaricales</taxon>
        <taxon>Agaricineae</taxon>
        <taxon>Psathyrellaceae</taxon>
        <taxon>Ephemerocybe</taxon>
    </lineage>
</organism>
<keyword evidence="2" id="KW-1133">Transmembrane helix</keyword>
<dbReference type="Pfam" id="PF24527">
    <property type="entry name" value="Ig-like_Pom152_9"/>
    <property type="match status" value="1"/>
</dbReference>
<dbReference type="GO" id="GO:0017056">
    <property type="term" value="F:structural constituent of nuclear pore"/>
    <property type="evidence" value="ECO:0007669"/>
    <property type="project" value="InterPro"/>
</dbReference>
<feature type="compositionally biased region" description="Acidic residues" evidence="1">
    <location>
        <begin position="246"/>
        <end position="260"/>
    </location>
</feature>
<feature type="domain" description="Nucleoporin POM152 first Ig-like" evidence="6">
    <location>
        <begin position="163"/>
        <end position="307"/>
    </location>
</feature>
<feature type="region of interest" description="Disordered" evidence="1">
    <location>
        <begin position="236"/>
        <end position="267"/>
    </location>
</feature>
<evidence type="ECO:0000259" key="5">
    <source>
        <dbReference type="Pfam" id="PF24312"/>
    </source>
</evidence>
<dbReference type="GO" id="GO:0006606">
    <property type="term" value="P:protein import into nucleus"/>
    <property type="evidence" value="ECO:0007669"/>
    <property type="project" value="TreeGrafter"/>
</dbReference>
<dbReference type="OrthoDB" id="5529162at2759"/>
<evidence type="ECO:0000313" key="8">
    <source>
        <dbReference type="EMBL" id="KAF6766683.1"/>
    </source>
</evidence>
<evidence type="ECO:0000259" key="3">
    <source>
        <dbReference type="Pfam" id="PF23664"/>
    </source>
</evidence>
<keyword evidence="2" id="KW-0812">Transmembrane</keyword>
<feature type="domain" description="Nucleoporin POM152 immunoglobulin-like" evidence="3">
    <location>
        <begin position="889"/>
        <end position="962"/>
    </location>
</feature>
<keyword evidence="2" id="KW-0472">Membrane</keyword>
<feature type="transmembrane region" description="Helical" evidence="2">
    <location>
        <begin position="84"/>
        <end position="104"/>
    </location>
</feature>
<feature type="domain" description="Nucleoporin POM152 N-terminal transmembrane" evidence="4">
    <location>
        <begin position="18"/>
        <end position="103"/>
    </location>
</feature>
<gene>
    <name evidence="8" type="ORF">DFP72DRAFT_1039225</name>
</gene>
<proteinExistence type="predicted"/>
<evidence type="ECO:0000256" key="2">
    <source>
        <dbReference type="SAM" id="Phobius"/>
    </source>
</evidence>
<evidence type="ECO:0000256" key="1">
    <source>
        <dbReference type="SAM" id="MobiDB-lite"/>
    </source>
</evidence>
<comment type="caution">
    <text evidence="8">The sequence shown here is derived from an EMBL/GenBank/DDBJ whole genome shotgun (WGS) entry which is preliminary data.</text>
</comment>
<dbReference type="InterPro" id="IPR056543">
    <property type="entry name" value="Ig-like_POM152_9th"/>
</dbReference>
<evidence type="ECO:0000259" key="4">
    <source>
        <dbReference type="Pfam" id="PF24097"/>
    </source>
</evidence>
<reference evidence="8 9" key="1">
    <citation type="submission" date="2020-07" db="EMBL/GenBank/DDBJ databases">
        <title>Comparative genomics of pyrophilous fungi reveals a link between fire events and developmental genes.</title>
        <authorList>
            <consortium name="DOE Joint Genome Institute"/>
            <person name="Steindorff A.S."/>
            <person name="Carver A."/>
            <person name="Calhoun S."/>
            <person name="Stillman K."/>
            <person name="Liu H."/>
            <person name="Lipzen A."/>
            <person name="Pangilinan J."/>
            <person name="Labutti K."/>
            <person name="Bruns T.D."/>
            <person name="Grigoriev I.V."/>
        </authorList>
    </citation>
    <scope>NUCLEOTIDE SEQUENCE [LARGE SCALE GENOMIC DNA]</scope>
    <source>
        <strain evidence="8 9">CBS 144469</strain>
    </source>
</reference>
<name>A0A8H6MEQ5_9AGAR</name>
<dbReference type="PANTHER" id="PTHR28206:SF1">
    <property type="entry name" value="NUCLEOPORIN POM152"/>
    <property type="match status" value="1"/>
</dbReference>
<feature type="domain" description="Nucleoporin POM152 immunoglobulin-like" evidence="3">
    <location>
        <begin position="559"/>
        <end position="660"/>
    </location>
</feature>
<dbReference type="GO" id="GO:0070762">
    <property type="term" value="C:nuclear pore transmembrane ring"/>
    <property type="evidence" value="ECO:0007669"/>
    <property type="project" value="TreeGrafter"/>
</dbReference>
<evidence type="ECO:0000259" key="7">
    <source>
        <dbReference type="Pfam" id="PF24527"/>
    </source>
</evidence>
<dbReference type="InterPro" id="IPR056544">
    <property type="entry name" value="Ig_POM152"/>
</dbReference>